<keyword evidence="9" id="KW-0119">Carbohydrate metabolism</keyword>
<dbReference type="Gene3D" id="3.30.230.10">
    <property type="match status" value="1"/>
</dbReference>
<dbReference type="PRINTS" id="PR00959">
    <property type="entry name" value="MEVGALKINASE"/>
</dbReference>
<evidence type="ECO:0000256" key="9">
    <source>
        <dbReference type="ARBA" id="ARBA00023277"/>
    </source>
</evidence>
<dbReference type="GO" id="GO:0006012">
    <property type="term" value="P:galactose metabolic process"/>
    <property type="evidence" value="ECO:0007669"/>
    <property type="project" value="InterPro"/>
</dbReference>
<evidence type="ECO:0000256" key="3">
    <source>
        <dbReference type="ARBA" id="ARBA00022679"/>
    </source>
</evidence>
<keyword evidence="4" id="KW-0479">Metal-binding</keyword>
<comment type="similarity">
    <text evidence="1">Belongs to the GHMP kinase family. GalK subfamily.</text>
</comment>
<evidence type="ECO:0000259" key="11">
    <source>
        <dbReference type="Pfam" id="PF08544"/>
    </source>
</evidence>
<dbReference type="GO" id="GO:0004335">
    <property type="term" value="F:galactokinase activity"/>
    <property type="evidence" value="ECO:0007669"/>
    <property type="project" value="InterPro"/>
</dbReference>
<dbReference type="PROSITE" id="PS00627">
    <property type="entry name" value="GHMP_KINASES_ATP"/>
    <property type="match status" value="1"/>
</dbReference>
<evidence type="ECO:0000256" key="1">
    <source>
        <dbReference type="ARBA" id="ARBA00006566"/>
    </source>
</evidence>
<dbReference type="EMBL" id="CAEZUG010000066">
    <property type="protein sequence ID" value="CAB4598239.1"/>
    <property type="molecule type" value="Genomic_DNA"/>
</dbReference>
<evidence type="ECO:0000256" key="7">
    <source>
        <dbReference type="ARBA" id="ARBA00022840"/>
    </source>
</evidence>
<dbReference type="InterPro" id="IPR020568">
    <property type="entry name" value="Ribosomal_Su5_D2-typ_SF"/>
</dbReference>
<accession>A0A6J6GEL0</accession>
<dbReference type="GO" id="GO:0005829">
    <property type="term" value="C:cytosol"/>
    <property type="evidence" value="ECO:0007669"/>
    <property type="project" value="TreeGrafter"/>
</dbReference>
<evidence type="ECO:0000259" key="10">
    <source>
        <dbReference type="Pfam" id="PF00288"/>
    </source>
</evidence>
<dbReference type="InterPro" id="IPR006204">
    <property type="entry name" value="GHMP_kinase_N_dom"/>
</dbReference>
<keyword evidence="3" id="KW-0808">Transferase</keyword>
<keyword evidence="2" id="KW-0963">Cytoplasm</keyword>
<protein>
    <submittedName>
        <fullName evidence="13">Unannotated protein</fullName>
    </submittedName>
</protein>
<dbReference type="PIRSF" id="PIRSF000530">
    <property type="entry name" value="Galactokinase"/>
    <property type="match status" value="1"/>
</dbReference>
<dbReference type="NCBIfam" id="TIGR00131">
    <property type="entry name" value="gal_kin"/>
    <property type="match status" value="1"/>
</dbReference>
<dbReference type="PANTHER" id="PTHR10457:SF7">
    <property type="entry name" value="GALACTOKINASE-RELATED"/>
    <property type="match status" value="1"/>
</dbReference>
<evidence type="ECO:0000256" key="8">
    <source>
        <dbReference type="ARBA" id="ARBA00022842"/>
    </source>
</evidence>
<evidence type="ECO:0000256" key="2">
    <source>
        <dbReference type="ARBA" id="ARBA00022490"/>
    </source>
</evidence>
<evidence type="ECO:0000256" key="5">
    <source>
        <dbReference type="ARBA" id="ARBA00022741"/>
    </source>
</evidence>
<dbReference type="GO" id="GO:0046872">
    <property type="term" value="F:metal ion binding"/>
    <property type="evidence" value="ECO:0007669"/>
    <property type="project" value="UniProtKB-KW"/>
</dbReference>
<dbReference type="InterPro" id="IPR000705">
    <property type="entry name" value="Galactokinase"/>
</dbReference>
<keyword evidence="7" id="KW-0067">ATP-binding</keyword>
<dbReference type="InterPro" id="IPR014721">
    <property type="entry name" value="Ribsml_uS5_D2-typ_fold_subgr"/>
</dbReference>
<organism evidence="13">
    <name type="scientific">freshwater metagenome</name>
    <dbReference type="NCBI Taxonomy" id="449393"/>
    <lineage>
        <taxon>unclassified sequences</taxon>
        <taxon>metagenomes</taxon>
        <taxon>ecological metagenomes</taxon>
    </lineage>
</organism>
<evidence type="ECO:0000256" key="4">
    <source>
        <dbReference type="ARBA" id="ARBA00022723"/>
    </source>
</evidence>
<dbReference type="InterPro" id="IPR036554">
    <property type="entry name" value="GHMP_kinase_C_sf"/>
</dbReference>
<dbReference type="InterPro" id="IPR006203">
    <property type="entry name" value="GHMP_knse_ATP-bd_CS"/>
</dbReference>
<dbReference type="InterPro" id="IPR019741">
    <property type="entry name" value="Galactokinase_CS"/>
</dbReference>
<evidence type="ECO:0000256" key="6">
    <source>
        <dbReference type="ARBA" id="ARBA00022777"/>
    </source>
</evidence>
<dbReference type="GO" id="GO:0005524">
    <property type="term" value="F:ATP binding"/>
    <property type="evidence" value="ECO:0007669"/>
    <property type="project" value="UniProtKB-KW"/>
</dbReference>
<dbReference type="AlphaFoldDB" id="A0A6J6GEL0"/>
<gene>
    <name evidence="13" type="ORF">UFOPK1795_01016</name>
</gene>
<dbReference type="Pfam" id="PF08544">
    <property type="entry name" value="GHMP_kinases_C"/>
    <property type="match status" value="1"/>
</dbReference>
<dbReference type="InterPro" id="IPR013750">
    <property type="entry name" value="GHMP_kinase_C_dom"/>
</dbReference>
<evidence type="ECO:0000313" key="13">
    <source>
        <dbReference type="EMBL" id="CAB4598239.1"/>
    </source>
</evidence>
<dbReference type="FunFam" id="3.30.70.890:FF:000001">
    <property type="entry name" value="Galactokinase"/>
    <property type="match status" value="1"/>
</dbReference>
<dbReference type="Pfam" id="PF10509">
    <property type="entry name" value="GalKase_gal_bdg"/>
    <property type="match status" value="1"/>
</dbReference>
<dbReference type="FunFam" id="3.30.230.10:FF:000017">
    <property type="entry name" value="Galactokinase"/>
    <property type="match status" value="1"/>
</dbReference>
<name>A0A6J6GEL0_9ZZZZ</name>
<dbReference type="SUPFAM" id="SSF54211">
    <property type="entry name" value="Ribosomal protein S5 domain 2-like"/>
    <property type="match status" value="1"/>
</dbReference>
<sequence>MSISKIDREFVHTFAETPDVIAAAPGRVNLIGEHIDYSDGYVLPFAIADRTYAALRKRPDRVVRIASTQRRKTIITINLDDINPQLKGQWERYVLSVIWAMGIDQGVDVMIDGHVPLGAGLSSSAALECSVATALNDLFSLGFDLETLARLTQKGENQYVGVPCGIMDQSVSLMAKSGSALLLDCRDLSSRHVVFDVASSGLELLIIDTQVHHSLTDGGYAERRASCDSVVSKLGIRSMRELTLEKLESSKHVITPTEFIRARHAVTEIARVIDAVTALEAKNFQQLGLLLNASHASLRDDYDVSCPELNAAVNASCSAGALGARMVGGGFGGSAIALIKASHTQEVVKAIETEFEANSFKAPRFFTSLPSQGAEVIQRGL</sequence>
<evidence type="ECO:0000259" key="12">
    <source>
        <dbReference type="Pfam" id="PF10509"/>
    </source>
</evidence>
<feature type="domain" description="GHMP kinase N-terminal" evidence="10">
    <location>
        <begin position="93"/>
        <end position="175"/>
    </location>
</feature>
<dbReference type="InterPro" id="IPR006206">
    <property type="entry name" value="Mevalonate/galactokinase"/>
</dbReference>
<dbReference type="PANTHER" id="PTHR10457">
    <property type="entry name" value="MEVALONATE KINASE/GALACTOKINASE"/>
    <property type="match status" value="1"/>
</dbReference>
<feature type="domain" description="Galactokinase N-terminal" evidence="12">
    <location>
        <begin position="9"/>
        <end position="57"/>
    </location>
</feature>
<dbReference type="Pfam" id="PF00288">
    <property type="entry name" value="GHMP_kinases_N"/>
    <property type="match status" value="1"/>
</dbReference>
<dbReference type="PRINTS" id="PR00473">
    <property type="entry name" value="GALCTOKINASE"/>
</dbReference>
<dbReference type="PROSITE" id="PS00106">
    <property type="entry name" value="GALACTOKINASE"/>
    <property type="match status" value="1"/>
</dbReference>
<dbReference type="Gene3D" id="3.30.70.890">
    <property type="entry name" value="GHMP kinase, C-terminal domain"/>
    <property type="match status" value="1"/>
</dbReference>
<reference evidence="13" key="1">
    <citation type="submission" date="2020-05" db="EMBL/GenBank/DDBJ databases">
        <authorList>
            <person name="Chiriac C."/>
            <person name="Salcher M."/>
            <person name="Ghai R."/>
            <person name="Kavagutti S V."/>
        </authorList>
    </citation>
    <scope>NUCLEOTIDE SEQUENCE</scope>
</reference>
<proteinExistence type="inferred from homology"/>
<feature type="domain" description="GHMP kinase C-terminal" evidence="11">
    <location>
        <begin position="276"/>
        <end position="355"/>
    </location>
</feature>
<keyword evidence="6" id="KW-0418">Kinase</keyword>
<dbReference type="SUPFAM" id="SSF55060">
    <property type="entry name" value="GHMP Kinase, C-terminal domain"/>
    <property type="match status" value="1"/>
</dbReference>
<dbReference type="InterPro" id="IPR019539">
    <property type="entry name" value="GalKase_N"/>
</dbReference>
<keyword evidence="5" id="KW-0547">Nucleotide-binding</keyword>
<keyword evidence="8" id="KW-0460">Magnesium</keyword>